<accession>Q67QS9</accession>
<evidence type="ECO:0000313" key="3">
    <source>
        <dbReference type="Proteomes" id="UP000000417"/>
    </source>
</evidence>
<protein>
    <submittedName>
        <fullName evidence="2">Uncharacterized protein</fullName>
    </submittedName>
</protein>
<dbReference type="AlphaFoldDB" id="Q67QS9"/>
<evidence type="ECO:0000256" key="1">
    <source>
        <dbReference type="SAM" id="Phobius"/>
    </source>
</evidence>
<keyword evidence="3" id="KW-1185">Reference proteome</keyword>
<organism evidence="2 3">
    <name type="scientific">Symbiobacterium thermophilum (strain DSM 24528 / JCM 14929 / IAM 14863 / T)</name>
    <dbReference type="NCBI Taxonomy" id="292459"/>
    <lineage>
        <taxon>Bacteria</taxon>
        <taxon>Bacillati</taxon>
        <taxon>Bacillota</taxon>
        <taxon>Clostridia</taxon>
        <taxon>Eubacteriales</taxon>
        <taxon>Symbiobacteriaceae</taxon>
        <taxon>Symbiobacterium</taxon>
    </lineage>
</organism>
<keyword evidence="1" id="KW-0472">Membrane</keyword>
<keyword evidence="1" id="KW-1133">Transmembrane helix</keyword>
<gene>
    <name evidence="2" type="ordered locus">STH979</name>
</gene>
<dbReference type="SUPFAM" id="SSF55383">
    <property type="entry name" value="Copper amine oxidase, domain N"/>
    <property type="match status" value="1"/>
</dbReference>
<dbReference type="STRING" id="292459.STH979"/>
<dbReference type="Proteomes" id="UP000000417">
    <property type="component" value="Chromosome"/>
</dbReference>
<dbReference type="EMBL" id="AP006840">
    <property type="protein sequence ID" value="BAD39964.1"/>
    <property type="molecule type" value="Genomic_DNA"/>
</dbReference>
<name>Q67QS9_SYMTH</name>
<proteinExistence type="predicted"/>
<evidence type="ECO:0000313" key="2">
    <source>
        <dbReference type="EMBL" id="BAD39964.1"/>
    </source>
</evidence>
<feature type="transmembrane region" description="Helical" evidence="1">
    <location>
        <begin position="26"/>
        <end position="49"/>
    </location>
</feature>
<dbReference type="InterPro" id="IPR036582">
    <property type="entry name" value="Mao_N_sf"/>
</dbReference>
<keyword evidence="1" id="KW-0812">Transmembrane</keyword>
<reference evidence="2 3" key="1">
    <citation type="journal article" date="2004" name="Nucleic Acids Res.">
        <title>Genome sequence of Symbiobacterium thermophilum, an uncultivable bacterium that depends on microbial commensalism.</title>
        <authorList>
            <person name="Ueda K."/>
            <person name="Yamashita A."/>
            <person name="Ishikawa J."/>
            <person name="Shimada M."/>
            <person name="Watsuji T."/>
            <person name="Morimura K."/>
            <person name="Ikeda H."/>
            <person name="Hattori M."/>
            <person name="Beppu T."/>
        </authorList>
    </citation>
    <scope>NUCLEOTIDE SEQUENCE [LARGE SCALE GENOMIC DNA]</scope>
    <source>
        <strain evidence="3">T / IAM 14863</strain>
    </source>
</reference>
<sequence>MESDAGGAGGSRVPTSRKGGLRTAPVLVPALLAFGAAALCGGGLIASVAPAAGCPPLAGAQPVAVTARAADGDAHGVTGYLFRNGEALIPVRGLVERTGRIYWDESGQTVTLLGPRDVLSVHVPGGRAETRIAVLNGEVIAAHAVRCEEQVYLPADLVATVLHLEVAVPSDDRGERMSR</sequence>
<dbReference type="KEGG" id="sth:STH979"/>
<dbReference type="HOGENOM" id="CLU_1502739_0_0_9"/>